<reference evidence="2 3" key="1">
    <citation type="journal article" date="2014" name="Int. J. Syst. Evol. Microbiol.">
        <title>Brachybacterium ginsengisoli sp. nov., isolated from soil of a ginseng field.</title>
        <authorList>
            <person name="Hoang V.A."/>
            <person name="Kim Y.J."/>
            <person name="Nguyen N.L."/>
            <person name="Yang D.C."/>
        </authorList>
    </citation>
    <scope>NUCLEOTIDE SEQUENCE [LARGE SCALE GENOMIC DNA]</scope>
    <source>
        <strain evidence="2 3">DCY80</strain>
    </source>
</reference>
<dbReference type="EMBL" id="CP023564">
    <property type="protein sequence ID" value="ATG55646.1"/>
    <property type="molecule type" value="Genomic_DNA"/>
</dbReference>
<dbReference type="Proteomes" id="UP000217889">
    <property type="component" value="Chromosome"/>
</dbReference>
<dbReference type="InterPro" id="IPR014922">
    <property type="entry name" value="YdhG-like"/>
</dbReference>
<dbReference type="AlphaFoldDB" id="A0A291GZV3"/>
<dbReference type="KEGG" id="bgg:CFK41_13340"/>
<sequence>MSDSDLSTPIADVPGVGRPAVRALAEQGLGIVGELAGRSWPELAALHGVGPSAGRRLQAVLAEHGASFQDPPAAETRSAVVTRGATGRNAADLRTRSTGAAPEDHIASLGARRRREGAALLAMFGEATGAPATMWGPSMIGYGEVHYRYATGREGDTFQLGFSPRAADLALYGLQGHPRSEELLERLGPHRRGAGCVWVRSLEAVDTDILAELVGHAWESGPPPA</sequence>
<evidence type="ECO:0000313" key="3">
    <source>
        <dbReference type="Proteomes" id="UP000217889"/>
    </source>
</evidence>
<dbReference type="RefSeq" id="WP_096800106.1">
    <property type="nucleotide sequence ID" value="NZ_CP023564.1"/>
</dbReference>
<evidence type="ECO:0000313" key="2">
    <source>
        <dbReference type="EMBL" id="ATG55646.1"/>
    </source>
</evidence>
<feature type="domain" description="YdhG-like" evidence="1">
    <location>
        <begin position="113"/>
        <end position="217"/>
    </location>
</feature>
<organism evidence="2 3">
    <name type="scientific">Brachybacterium ginsengisoli</name>
    <dbReference type="NCBI Taxonomy" id="1331682"/>
    <lineage>
        <taxon>Bacteria</taxon>
        <taxon>Bacillati</taxon>
        <taxon>Actinomycetota</taxon>
        <taxon>Actinomycetes</taxon>
        <taxon>Micrococcales</taxon>
        <taxon>Dermabacteraceae</taxon>
        <taxon>Brachybacterium</taxon>
    </lineage>
</organism>
<proteinExistence type="predicted"/>
<name>A0A291GZV3_9MICO</name>
<keyword evidence="3" id="KW-1185">Reference proteome</keyword>
<dbReference type="OrthoDB" id="5951444at2"/>
<gene>
    <name evidence="2" type="ORF">CFK41_13340</name>
</gene>
<protein>
    <recommendedName>
        <fullName evidence="1">YdhG-like domain-containing protein</fullName>
    </recommendedName>
</protein>
<dbReference type="Pfam" id="PF08818">
    <property type="entry name" value="DUF1801"/>
    <property type="match status" value="1"/>
</dbReference>
<evidence type="ECO:0000259" key="1">
    <source>
        <dbReference type="Pfam" id="PF08818"/>
    </source>
</evidence>
<accession>A0A291GZV3</accession>